<comment type="caution">
    <text evidence="2">The sequence shown here is derived from an EMBL/GenBank/DDBJ whole genome shotgun (WGS) entry which is preliminary data.</text>
</comment>
<evidence type="ECO:0000256" key="1">
    <source>
        <dbReference type="SAM" id="MobiDB-lite"/>
    </source>
</evidence>
<proteinExistence type="predicted"/>
<organism evidence="2 3">
    <name type="scientific">Actinoplanes siamensis</name>
    <dbReference type="NCBI Taxonomy" id="1223317"/>
    <lineage>
        <taxon>Bacteria</taxon>
        <taxon>Bacillati</taxon>
        <taxon>Actinomycetota</taxon>
        <taxon>Actinomycetes</taxon>
        <taxon>Micromonosporales</taxon>
        <taxon>Micromonosporaceae</taxon>
        <taxon>Actinoplanes</taxon>
    </lineage>
</organism>
<evidence type="ECO:0000313" key="3">
    <source>
        <dbReference type="Proteomes" id="UP000629619"/>
    </source>
</evidence>
<protein>
    <submittedName>
        <fullName evidence="2">Uncharacterized protein</fullName>
    </submittedName>
</protein>
<name>A0A919TJ21_9ACTN</name>
<accession>A0A919TJ21</accession>
<dbReference type="RefSeq" id="WP_203678256.1">
    <property type="nucleotide sequence ID" value="NZ_BOMW01000019.1"/>
</dbReference>
<feature type="compositionally biased region" description="Basic residues" evidence="1">
    <location>
        <begin position="58"/>
        <end position="71"/>
    </location>
</feature>
<evidence type="ECO:0000313" key="2">
    <source>
        <dbReference type="EMBL" id="GIF04462.1"/>
    </source>
</evidence>
<dbReference type="AlphaFoldDB" id="A0A919TJ21"/>
<reference evidence="2" key="1">
    <citation type="submission" date="2021-01" db="EMBL/GenBank/DDBJ databases">
        <title>Whole genome shotgun sequence of Actinoplanes siamensis NBRC 109076.</title>
        <authorList>
            <person name="Komaki H."/>
            <person name="Tamura T."/>
        </authorList>
    </citation>
    <scope>NUCLEOTIDE SEQUENCE</scope>
    <source>
        <strain evidence="2">NBRC 109076</strain>
    </source>
</reference>
<gene>
    <name evidence="2" type="ORF">Asi03nite_20000</name>
</gene>
<feature type="region of interest" description="Disordered" evidence="1">
    <location>
        <begin position="43"/>
        <end position="82"/>
    </location>
</feature>
<dbReference type="Proteomes" id="UP000629619">
    <property type="component" value="Unassembled WGS sequence"/>
</dbReference>
<sequence>MPVLDGPGDEGHVLPGLGADARAGWDEAVARLNGTEVRFGAAPSAPRVFARGPDRPGRRPAARSAHAKRRQVGWEPSTTDSL</sequence>
<dbReference type="EMBL" id="BOMW01000019">
    <property type="protein sequence ID" value="GIF04462.1"/>
    <property type="molecule type" value="Genomic_DNA"/>
</dbReference>
<keyword evidence="3" id="KW-1185">Reference proteome</keyword>